<keyword evidence="3 4" id="KW-0472">Membrane</keyword>
<dbReference type="InterPro" id="IPR011701">
    <property type="entry name" value="MFS"/>
</dbReference>
<feature type="transmembrane region" description="Helical" evidence="4">
    <location>
        <begin position="309"/>
        <end position="328"/>
    </location>
</feature>
<comment type="caution">
    <text evidence="5">The sequence shown here is derived from an EMBL/GenBank/DDBJ whole genome shotgun (WGS) entry which is preliminary data.</text>
</comment>
<name>A0A2T2Y784_9ENTR</name>
<evidence type="ECO:0000313" key="5">
    <source>
        <dbReference type="EMBL" id="PSR48400.1"/>
    </source>
</evidence>
<evidence type="ECO:0000313" key="6">
    <source>
        <dbReference type="Proteomes" id="UP000240892"/>
    </source>
</evidence>
<feature type="transmembrane region" description="Helical" evidence="4">
    <location>
        <begin position="216"/>
        <end position="237"/>
    </location>
</feature>
<feature type="transmembrane region" description="Helical" evidence="4">
    <location>
        <begin position="117"/>
        <end position="136"/>
    </location>
</feature>
<dbReference type="EMBL" id="PYHO01000002">
    <property type="protein sequence ID" value="PSR48400.1"/>
    <property type="molecule type" value="Genomic_DNA"/>
</dbReference>
<reference evidence="5 6" key="1">
    <citation type="submission" date="2018-03" db="EMBL/GenBank/DDBJ databases">
        <title>First report of an OXA-48+CTX-M-M-producing Kluyvera ascorbata clone recovered from patients admitted in a University Hospital in Madrid, Spain.</title>
        <authorList>
            <person name="Hernandez-Garcia M."/>
            <person name="Leon-Sampedro R."/>
            <person name="Perez-Viso B."/>
            <person name="Morosini M.I."/>
            <person name="Lopez-Fresnena N."/>
            <person name="Coque T.M."/>
            <person name="Bonten M."/>
            <person name="Malhotra-Kumar S."/>
            <person name="Ruiz-Garbajosa P."/>
            <person name="Canton R."/>
        </authorList>
    </citation>
    <scope>NUCLEOTIDE SEQUENCE [LARGE SCALE GENOMIC DNA]</scope>
    <source>
        <strain evidence="5 6">KA2</strain>
    </source>
</reference>
<evidence type="ECO:0000256" key="2">
    <source>
        <dbReference type="ARBA" id="ARBA00022989"/>
    </source>
</evidence>
<sequence>MLAHCAGMVDLVALPVWVGTLVGLYGFDPQASGGLPTLFLLGASLASITIAPRLNQLNGRRVVVAGFGCGALLLMASALTRDYSLLVALHFVCGLAVGAALSVTHGTVGHCANPHRLFGLAGLAIGILGIVFLGVAPGMIARFGGPTLFLMLSGLMALAAVASLLFFPVAFAISETKTAAATAPLGREVWFCIVGIALLCTAQAMTLSFYERLGIARGFGVELVTLALVGYGIVAIFPSPIAALLEKRLSATVVICIGPLFQAFFAMMATHSDNYLLYALSGGGMAFTILFTHTFAFGLLARLDLSGRAVAGTPAMMMAGAAVGPFLGGTLVKLFSFEAIGIAACFIAAVQVILFNATRLRVRSKTIALPEPVE</sequence>
<dbReference type="Proteomes" id="UP000240892">
    <property type="component" value="Unassembled WGS sequence"/>
</dbReference>
<organism evidence="5 6">
    <name type="scientific">Kluyvera genomosp. 2</name>
    <dbReference type="NCBI Taxonomy" id="2774054"/>
    <lineage>
        <taxon>Bacteria</taxon>
        <taxon>Pseudomonadati</taxon>
        <taxon>Pseudomonadota</taxon>
        <taxon>Gammaproteobacteria</taxon>
        <taxon>Enterobacterales</taxon>
        <taxon>Enterobacteriaceae</taxon>
        <taxon>Kluyvera</taxon>
    </lineage>
</organism>
<feature type="transmembrane region" description="Helical" evidence="4">
    <location>
        <begin position="189"/>
        <end position="210"/>
    </location>
</feature>
<feature type="transmembrane region" description="Helical" evidence="4">
    <location>
        <begin position="7"/>
        <end position="27"/>
    </location>
</feature>
<evidence type="ECO:0000256" key="3">
    <source>
        <dbReference type="ARBA" id="ARBA00023136"/>
    </source>
</evidence>
<keyword evidence="2 4" id="KW-1133">Transmembrane helix</keyword>
<dbReference type="InterPro" id="IPR036259">
    <property type="entry name" value="MFS_trans_sf"/>
</dbReference>
<feature type="transmembrane region" description="Helical" evidence="4">
    <location>
        <begin position="275"/>
        <end position="297"/>
    </location>
</feature>
<dbReference type="GO" id="GO:0022857">
    <property type="term" value="F:transmembrane transporter activity"/>
    <property type="evidence" value="ECO:0007669"/>
    <property type="project" value="InterPro"/>
</dbReference>
<feature type="transmembrane region" description="Helical" evidence="4">
    <location>
        <begin position="62"/>
        <end position="79"/>
    </location>
</feature>
<dbReference type="Pfam" id="PF07690">
    <property type="entry name" value="MFS_1"/>
    <property type="match status" value="1"/>
</dbReference>
<dbReference type="SUPFAM" id="SSF103473">
    <property type="entry name" value="MFS general substrate transporter"/>
    <property type="match status" value="1"/>
</dbReference>
<feature type="transmembrane region" description="Helical" evidence="4">
    <location>
        <begin position="33"/>
        <end position="50"/>
    </location>
</feature>
<feature type="transmembrane region" description="Helical" evidence="4">
    <location>
        <begin position="249"/>
        <end position="269"/>
    </location>
</feature>
<dbReference type="Gene3D" id="1.20.1250.20">
    <property type="entry name" value="MFS general substrate transporter like domains"/>
    <property type="match status" value="1"/>
</dbReference>
<protein>
    <submittedName>
        <fullName evidence="5">MFS transporter</fullName>
    </submittedName>
</protein>
<evidence type="ECO:0000256" key="4">
    <source>
        <dbReference type="SAM" id="Phobius"/>
    </source>
</evidence>
<feature type="transmembrane region" description="Helical" evidence="4">
    <location>
        <begin position="148"/>
        <end position="173"/>
    </location>
</feature>
<feature type="transmembrane region" description="Helical" evidence="4">
    <location>
        <begin position="85"/>
        <end position="105"/>
    </location>
</feature>
<proteinExistence type="predicted"/>
<evidence type="ECO:0000256" key="1">
    <source>
        <dbReference type="ARBA" id="ARBA00022692"/>
    </source>
</evidence>
<accession>A0A2T2Y784</accession>
<keyword evidence="1 4" id="KW-0812">Transmembrane</keyword>
<feature type="transmembrane region" description="Helical" evidence="4">
    <location>
        <begin position="334"/>
        <end position="355"/>
    </location>
</feature>
<gene>
    <name evidence="5" type="ORF">C8256_02470</name>
</gene>
<dbReference type="AlphaFoldDB" id="A0A2T2Y784"/>
<keyword evidence="6" id="KW-1185">Reference proteome</keyword>